<dbReference type="Pfam" id="PF00370">
    <property type="entry name" value="FGGY_N"/>
    <property type="match status" value="1"/>
</dbReference>
<evidence type="ECO:0000259" key="9">
    <source>
        <dbReference type="Pfam" id="PF02782"/>
    </source>
</evidence>
<feature type="domain" description="Carbohydrate kinase FGGY N-terminal" evidence="8">
    <location>
        <begin position="12"/>
        <end position="239"/>
    </location>
</feature>
<organism evidence="10 11">
    <name type="scientific">Ereboglobus luteus</name>
    <dbReference type="NCBI Taxonomy" id="1796921"/>
    <lineage>
        <taxon>Bacteria</taxon>
        <taxon>Pseudomonadati</taxon>
        <taxon>Verrucomicrobiota</taxon>
        <taxon>Opitutia</taxon>
        <taxon>Opitutales</taxon>
        <taxon>Opitutaceae</taxon>
        <taxon>Ereboglobus</taxon>
    </lineage>
</organism>
<keyword evidence="3" id="KW-0547">Nucleotide-binding</keyword>
<sequence length="487" mass="52815">MATKNTSKSTTYCAAVDLGATSGRVILGAWQNNRLKLTVAHRFPNTFRTLNGNDYWEIGALWHEVQTGLRKAAAALPRGKKIASVGVDTWGVDYALLNDRGRLVFPVHAYRDNRTQAGLSHLGNTRAALERVYAATGIPNVFYNSSLQLAETIADCPAITDLATRCLFLPDYFNYLLSGTMANELTIASTTQLLDVNSTDWSRPALDYFRVPPSWLGKPVLAGTRLGTVKNIPELAGAKVIAVPGHDTACAYDAMPASPDGTDLFLSSGTWSLVGFESDTPVLGPDALKARVANERIGDGRYRPLTNVIGMWLLERTMLDLGPSARPKTPEAWDKLIDDAARLPASVSKVLIDVTDPALSNPPSMKAVIDGQLRRKKAVPPKNVKGYMRLICDSLARGHADAKAAFERMTGREFKRILIVGGGSRSPLLCQSTANAAKVPVVSFNLEGTAVGNIANQLIALRAVKNKAEFRKHLGAHLEQKVYQPKN</sequence>
<evidence type="ECO:0000259" key="8">
    <source>
        <dbReference type="Pfam" id="PF00370"/>
    </source>
</evidence>
<dbReference type="KEGG" id="elut:CKA38_08580"/>
<keyword evidence="6" id="KW-1015">Disulfide bond</keyword>
<dbReference type="GO" id="GO:0019301">
    <property type="term" value="P:rhamnose catabolic process"/>
    <property type="evidence" value="ECO:0007669"/>
    <property type="project" value="InterPro"/>
</dbReference>
<keyword evidence="7" id="KW-0684">Rhamnose metabolism</keyword>
<comment type="similarity">
    <text evidence="1">Belongs to the FGGY kinase family.</text>
</comment>
<gene>
    <name evidence="10" type="ORF">CKA38_08580</name>
</gene>
<dbReference type="InterPro" id="IPR043129">
    <property type="entry name" value="ATPase_NBD"/>
</dbReference>
<dbReference type="PANTHER" id="PTHR10196:SF93">
    <property type="entry name" value="L-RHAMNULOKINASE"/>
    <property type="match status" value="1"/>
</dbReference>
<dbReference type="InterPro" id="IPR018485">
    <property type="entry name" value="FGGY_C"/>
</dbReference>
<reference evidence="10 11" key="1">
    <citation type="journal article" date="2018" name="Syst. Appl. Microbiol.">
        <title>Ereboglobus luteus gen. nov. sp. nov. from cockroach guts, and new insights into the oxygen relationship of the genera Opitutus and Didymococcus (Verrucomicrobia: Opitutaceae).</title>
        <authorList>
            <person name="Tegtmeier D."/>
            <person name="Belitz A."/>
            <person name="Radek R."/>
            <person name="Heimerl T."/>
            <person name="Brune A."/>
        </authorList>
    </citation>
    <scope>NUCLEOTIDE SEQUENCE [LARGE SCALE GENOMIC DNA]</scope>
    <source>
        <strain evidence="10 11">Ho45</strain>
    </source>
</reference>
<keyword evidence="11" id="KW-1185">Reference proteome</keyword>
<accession>A0A2U8E343</accession>
<keyword evidence="5" id="KW-0067">ATP-binding</keyword>
<dbReference type="InterPro" id="IPR013449">
    <property type="entry name" value="Rhamnulokinase"/>
</dbReference>
<evidence type="ECO:0000313" key="10">
    <source>
        <dbReference type="EMBL" id="AWI09293.1"/>
    </source>
</evidence>
<dbReference type="GO" id="GO:0006071">
    <property type="term" value="P:glycerol metabolic process"/>
    <property type="evidence" value="ECO:0007669"/>
    <property type="project" value="TreeGrafter"/>
</dbReference>
<protein>
    <submittedName>
        <fullName evidence="10">Carbohydrate kinase</fullName>
    </submittedName>
</protein>
<dbReference type="Proteomes" id="UP000244896">
    <property type="component" value="Chromosome"/>
</dbReference>
<dbReference type="GO" id="GO:0004370">
    <property type="term" value="F:glycerol kinase activity"/>
    <property type="evidence" value="ECO:0007669"/>
    <property type="project" value="TreeGrafter"/>
</dbReference>
<evidence type="ECO:0000256" key="4">
    <source>
        <dbReference type="ARBA" id="ARBA00022777"/>
    </source>
</evidence>
<evidence type="ECO:0000256" key="3">
    <source>
        <dbReference type="ARBA" id="ARBA00022741"/>
    </source>
</evidence>
<dbReference type="CDD" id="cd07771">
    <property type="entry name" value="ASKHA_NBD_FGGY_RhaB-like"/>
    <property type="match status" value="1"/>
</dbReference>
<dbReference type="GO" id="GO:0005524">
    <property type="term" value="F:ATP binding"/>
    <property type="evidence" value="ECO:0007669"/>
    <property type="project" value="UniProtKB-KW"/>
</dbReference>
<dbReference type="Pfam" id="PF02782">
    <property type="entry name" value="FGGY_C"/>
    <property type="match status" value="1"/>
</dbReference>
<dbReference type="AlphaFoldDB" id="A0A2U8E343"/>
<dbReference type="Gene3D" id="3.30.420.40">
    <property type="match status" value="2"/>
</dbReference>
<dbReference type="OrthoDB" id="9761504at2"/>
<dbReference type="EMBL" id="CP023004">
    <property type="protein sequence ID" value="AWI09293.1"/>
    <property type="molecule type" value="Genomic_DNA"/>
</dbReference>
<feature type="domain" description="Carbohydrate kinase FGGY C-terminal" evidence="9">
    <location>
        <begin position="265"/>
        <end position="460"/>
    </location>
</feature>
<evidence type="ECO:0000256" key="6">
    <source>
        <dbReference type="ARBA" id="ARBA00023157"/>
    </source>
</evidence>
<dbReference type="GO" id="GO:0005829">
    <property type="term" value="C:cytosol"/>
    <property type="evidence" value="ECO:0007669"/>
    <property type="project" value="TreeGrafter"/>
</dbReference>
<proteinExistence type="inferred from homology"/>
<dbReference type="RefSeq" id="WP_108825105.1">
    <property type="nucleotide sequence ID" value="NZ_CP023004.1"/>
</dbReference>
<keyword evidence="4 10" id="KW-0418">Kinase</keyword>
<dbReference type="GO" id="GO:0008993">
    <property type="term" value="F:rhamnulokinase activity"/>
    <property type="evidence" value="ECO:0007669"/>
    <property type="project" value="InterPro"/>
</dbReference>
<evidence type="ECO:0000256" key="7">
    <source>
        <dbReference type="ARBA" id="ARBA00023308"/>
    </source>
</evidence>
<dbReference type="SUPFAM" id="SSF53067">
    <property type="entry name" value="Actin-like ATPase domain"/>
    <property type="match status" value="2"/>
</dbReference>
<dbReference type="InterPro" id="IPR018484">
    <property type="entry name" value="FGGY_N"/>
</dbReference>
<evidence type="ECO:0000256" key="2">
    <source>
        <dbReference type="ARBA" id="ARBA00022679"/>
    </source>
</evidence>
<name>A0A2U8E343_9BACT</name>
<evidence type="ECO:0000256" key="1">
    <source>
        <dbReference type="ARBA" id="ARBA00009156"/>
    </source>
</evidence>
<evidence type="ECO:0000313" key="11">
    <source>
        <dbReference type="Proteomes" id="UP000244896"/>
    </source>
</evidence>
<keyword evidence="2" id="KW-0808">Transferase</keyword>
<evidence type="ECO:0000256" key="5">
    <source>
        <dbReference type="ARBA" id="ARBA00022840"/>
    </source>
</evidence>
<dbReference type="PANTHER" id="PTHR10196">
    <property type="entry name" value="SUGAR KINASE"/>
    <property type="match status" value="1"/>
</dbReference>